<accession>A0A6M2DM48</accession>
<dbReference type="GO" id="GO:0006355">
    <property type="term" value="P:regulation of DNA-templated transcription"/>
    <property type="evidence" value="ECO:0007669"/>
    <property type="project" value="TreeGrafter"/>
</dbReference>
<dbReference type="InterPro" id="IPR009060">
    <property type="entry name" value="UBA-like_sf"/>
</dbReference>
<sequence>MAVNNINGNLNQNPECLPLEDLEFKMNINGVSRNIKAFSDFWVETRFHCRYPGPPKAHEEEWLNSMIWFNKELEWMLNLEHFRFWSNIIFDAGCMESLVSFLQEASPFYFPFQHESEKVSEAYFTAYQRVLQIFCRIITNKENESSWMGKPFLADLLYNYSLITIPILWDLTALYGIDNVTILTRFMDTVFKLQPKYKDDLRTAYLFLREKVFTTIENQSGAFTETSTNSLGEQINLYPTSAESALADLAWHVLDCAATMRHFLEVYPSSKLICRDLKMCSSLAQLYDTCIPVLFNKLFDKNNSNIVDKARVELLECYRLILNTCTEEALAKLENASSSADIFLEIISDTLHVLHNQKTFIQDLLEKQPLHNDLELLRQICHDLDSVKCDFILQSLMSSVDDVHMKKMISQNVFNSDQSTSKYSNNISDDEGACGGTVLNEKDISNAIGEVAQVFPDLGTGYIKRLLDYFGNSVNVISALLEDNIPPEFNSFDKSEPYIPPDPLEELHAKLGNTHLNVFDGDKLDMRVCDVPKELWQSKHKRGPKNVNELLNDKSDIKAMKTKYEEYNFVYDNVYDDEYDDSYEVPPSKQNMDDEDSDSSSRRPTELPRVLRKTTNNDSQSESDDQEEDESSSAGPVTKFKPFCENPEEVRARRDAQRKHKLPNRDVVGKPKGQGQDKDVTQNRDKKNTNKSTRANHNRRQGAQWKRSREILHAPGQ</sequence>
<protein>
    <submittedName>
        <fullName evidence="2">Putative transcription coactivator complex p100 component</fullName>
    </submittedName>
</protein>
<dbReference type="SUPFAM" id="SSF46934">
    <property type="entry name" value="UBA-like"/>
    <property type="match status" value="1"/>
</dbReference>
<feature type="compositionally biased region" description="Basic and acidic residues" evidence="1">
    <location>
        <begin position="707"/>
        <end position="717"/>
    </location>
</feature>
<feature type="region of interest" description="Disordered" evidence="1">
    <location>
        <begin position="578"/>
        <end position="717"/>
    </location>
</feature>
<feature type="compositionally biased region" description="Acidic residues" evidence="1">
    <location>
        <begin position="621"/>
        <end position="631"/>
    </location>
</feature>
<dbReference type="PANTHER" id="PTHR21494:SF0">
    <property type="entry name" value="ACTIVATING SIGNAL COINTEGRATOR 1 COMPLEX SUBUNIT 2"/>
    <property type="match status" value="1"/>
</dbReference>
<proteinExistence type="predicted"/>
<dbReference type="PANTHER" id="PTHR21494">
    <property type="entry name" value="ACTIVATING SIGNAL COINTEGRATOR 1 COMPLEX SUBUNIT 2 ASC-1 COMPLEX SUBUNIT P100"/>
    <property type="match status" value="1"/>
</dbReference>
<evidence type="ECO:0000256" key="1">
    <source>
        <dbReference type="SAM" id="MobiDB-lite"/>
    </source>
</evidence>
<dbReference type="GO" id="GO:0043130">
    <property type="term" value="F:ubiquitin binding"/>
    <property type="evidence" value="ECO:0007669"/>
    <property type="project" value="TreeGrafter"/>
</dbReference>
<dbReference type="Gene3D" id="1.10.8.10">
    <property type="entry name" value="DNA helicase RuvA subunit, C-terminal domain"/>
    <property type="match status" value="1"/>
</dbReference>
<dbReference type="InterPro" id="IPR052586">
    <property type="entry name" value="ASCC2"/>
</dbReference>
<evidence type="ECO:0000313" key="2">
    <source>
        <dbReference type="EMBL" id="NOV47116.1"/>
    </source>
</evidence>
<dbReference type="AlphaFoldDB" id="A0A6M2DM48"/>
<feature type="compositionally biased region" description="Basic and acidic residues" evidence="1">
    <location>
        <begin position="663"/>
        <end position="688"/>
    </location>
</feature>
<name>A0A6M2DM48_XENCH</name>
<reference evidence="2" key="1">
    <citation type="submission" date="2020-03" db="EMBL/GenBank/DDBJ databases">
        <title>Transcriptomic Profiling of the Digestive Tract of the Rat Flea, Xenopsylla cheopis, Following Blood Feeding and Infection with Yersinia pestis.</title>
        <authorList>
            <person name="Bland D.M."/>
            <person name="Martens C.A."/>
            <person name="Virtaneva K."/>
            <person name="Kanakabandi K."/>
            <person name="Long D."/>
            <person name="Rosenke R."/>
            <person name="Saturday G.A."/>
            <person name="Hoyt F.H."/>
            <person name="Bruno D.P."/>
            <person name="Ribeiro J.M.C."/>
            <person name="Hinnebusch J."/>
        </authorList>
    </citation>
    <scope>NUCLEOTIDE SEQUENCE</scope>
</reference>
<organism evidence="2">
    <name type="scientific">Xenopsylla cheopis</name>
    <name type="common">Oriental rat flea</name>
    <name type="synonym">Pulex cheopis</name>
    <dbReference type="NCBI Taxonomy" id="163159"/>
    <lineage>
        <taxon>Eukaryota</taxon>
        <taxon>Metazoa</taxon>
        <taxon>Ecdysozoa</taxon>
        <taxon>Arthropoda</taxon>
        <taxon>Hexapoda</taxon>
        <taxon>Insecta</taxon>
        <taxon>Pterygota</taxon>
        <taxon>Neoptera</taxon>
        <taxon>Endopterygota</taxon>
        <taxon>Siphonaptera</taxon>
        <taxon>Pulicidae</taxon>
        <taxon>Xenopsyllinae</taxon>
        <taxon>Xenopsylla</taxon>
    </lineage>
</organism>
<dbReference type="EMBL" id="GIIL01003390">
    <property type="protein sequence ID" value="NOV47116.1"/>
    <property type="molecule type" value="Transcribed_RNA"/>
</dbReference>